<gene>
    <name evidence="8" type="ORF">MSPICULIGERA_LOCUS7756</name>
</gene>
<keyword evidence="9" id="KW-1185">Reference proteome</keyword>
<comment type="subcellular location">
    <subcellularLocation>
        <location evidence="1">Membrane</location>
        <topology evidence="1">Multi-pass membrane protein</topology>
    </subcellularLocation>
</comment>
<proteinExistence type="predicted"/>
<dbReference type="PANTHER" id="PTHR18945">
    <property type="entry name" value="NEUROTRANSMITTER GATED ION CHANNEL"/>
    <property type="match status" value="1"/>
</dbReference>
<dbReference type="EMBL" id="CATQJA010001996">
    <property type="protein sequence ID" value="CAJ0569273.1"/>
    <property type="molecule type" value="Genomic_DNA"/>
</dbReference>
<dbReference type="Proteomes" id="UP001177023">
    <property type="component" value="Unassembled WGS sequence"/>
</dbReference>
<comment type="caution">
    <text evidence="8">The sequence shown here is derived from an EMBL/GenBank/DDBJ whole genome shotgun (WGS) entry which is preliminary data.</text>
</comment>
<evidence type="ECO:0000256" key="5">
    <source>
        <dbReference type="SAM" id="Phobius"/>
    </source>
</evidence>
<keyword evidence="4 5" id="KW-0472">Membrane</keyword>
<dbReference type="GO" id="GO:0004888">
    <property type="term" value="F:transmembrane signaling receptor activity"/>
    <property type="evidence" value="ECO:0007669"/>
    <property type="project" value="InterPro"/>
</dbReference>
<accession>A0AA36FYB5</accession>
<feature type="domain" description="Neurotransmitter-gated ion-channel ligand-binding" evidence="6">
    <location>
        <begin position="13"/>
        <end position="90"/>
    </location>
</feature>
<feature type="transmembrane region" description="Helical" evidence="5">
    <location>
        <begin position="91"/>
        <end position="114"/>
    </location>
</feature>
<evidence type="ECO:0000259" key="6">
    <source>
        <dbReference type="Pfam" id="PF02931"/>
    </source>
</evidence>
<dbReference type="InterPro" id="IPR038050">
    <property type="entry name" value="Neuro_actylchol_rec"/>
</dbReference>
<feature type="non-terminal residue" evidence="8">
    <location>
        <position position="1"/>
    </location>
</feature>
<evidence type="ECO:0000313" key="9">
    <source>
        <dbReference type="Proteomes" id="UP001177023"/>
    </source>
</evidence>
<dbReference type="AlphaFoldDB" id="A0AA36FYB5"/>
<dbReference type="SUPFAM" id="SSF63712">
    <property type="entry name" value="Nicotinic receptor ligand binding domain-like"/>
    <property type="match status" value="1"/>
</dbReference>
<dbReference type="GO" id="GO:0016020">
    <property type="term" value="C:membrane"/>
    <property type="evidence" value="ECO:0007669"/>
    <property type="project" value="UniProtKB-SubCell"/>
</dbReference>
<dbReference type="InterPro" id="IPR006202">
    <property type="entry name" value="Neur_chan_lig-bd"/>
</dbReference>
<evidence type="ECO:0000256" key="4">
    <source>
        <dbReference type="ARBA" id="ARBA00023136"/>
    </source>
</evidence>
<sequence>MLWIPDTVLYNTVFFPYDVQTCHMIFGSWTSDNHDIDYFPHTMEVGTSNYLINEGWTLMGTQVERHENKYVCCPNNYTLLDFTFYLRRRPLFYLVNLVIPTFIITLIAIIGFFTTSSSNEVREEKISLCITTLLSMSILMLMVSDQMPSTSTFIPLISWFYLCAIVIISVGPCAASCVIQIQKIGRRGKRLPVKAIKITRYISSAILVRIPPHLKPRSTLMQKLKKQRSTSHRPSCAKIDEEDRLYRYKLKEENRKSTIAQFAKYFFTAGTDLASYPMGNPGDYGNNNNEPLLQNGGVDNPSKPSVVSPAEHAQFRSRALSKVASEVDGEDKIDFEAIEKEAREMEVKRELSKIEYDWLATVIERCTFGFFLLAFFTMSMGINIIGMLHLSCIRWDGACGTIPCPAP</sequence>
<feature type="transmembrane region" description="Helical" evidence="5">
    <location>
        <begin position="368"/>
        <end position="390"/>
    </location>
</feature>
<evidence type="ECO:0000259" key="7">
    <source>
        <dbReference type="Pfam" id="PF02932"/>
    </source>
</evidence>
<dbReference type="InterPro" id="IPR036734">
    <property type="entry name" value="Neur_chan_lig-bd_sf"/>
</dbReference>
<feature type="transmembrane region" description="Helical" evidence="5">
    <location>
        <begin position="156"/>
        <end position="181"/>
    </location>
</feature>
<dbReference type="InterPro" id="IPR036719">
    <property type="entry name" value="Neuro-gated_channel_TM_sf"/>
</dbReference>
<organism evidence="8 9">
    <name type="scientific">Mesorhabditis spiculigera</name>
    <dbReference type="NCBI Taxonomy" id="96644"/>
    <lineage>
        <taxon>Eukaryota</taxon>
        <taxon>Metazoa</taxon>
        <taxon>Ecdysozoa</taxon>
        <taxon>Nematoda</taxon>
        <taxon>Chromadorea</taxon>
        <taxon>Rhabditida</taxon>
        <taxon>Rhabditina</taxon>
        <taxon>Rhabditomorpha</taxon>
        <taxon>Rhabditoidea</taxon>
        <taxon>Rhabditidae</taxon>
        <taxon>Mesorhabditinae</taxon>
        <taxon>Mesorhabditis</taxon>
    </lineage>
</organism>
<keyword evidence="2 5" id="KW-0812">Transmembrane</keyword>
<name>A0AA36FYB5_9BILA</name>
<evidence type="ECO:0000313" key="8">
    <source>
        <dbReference type="EMBL" id="CAJ0569273.1"/>
    </source>
</evidence>
<reference evidence="8" key="1">
    <citation type="submission" date="2023-06" db="EMBL/GenBank/DDBJ databases">
        <authorList>
            <person name="Delattre M."/>
        </authorList>
    </citation>
    <scope>NUCLEOTIDE SEQUENCE</scope>
    <source>
        <strain evidence="8">AF72</strain>
    </source>
</reference>
<keyword evidence="3 5" id="KW-1133">Transmembrane helix</keyword>
<dbReference type="Pfam" id="PF02932">
    <property type="entry name" value="Neur_chan_memb"/>
    <property type="match status" value="1"/>
</dbReference>
<dbReference type="Gene3D" id="2.70.170.10">
    <property type="entry name" value="Neurotransmitter-gated ion-channel ligand-binding domain"/>
    <property type="match status" value="1"/>
</dbReference>
<dbReference type="CDD" id="cd19051">
    <property type="entry name" value="LGIC_TM_cation"/>
    <property type="match status" value="1"/>
</dbReference>
<dbReference type="Pfam" id="PF02931">
    <property type="entry name" value="Neur_chan_LBD"/>
    <property type="match status" value="1"/>
</dbReference>
<dbReference type="Gene3D" id="1.20.58.390">
    <property type="entry name" value="Neurotransmitter-gated ion-channel transmembrane domain"/>
    <property type="match status" value="1"/>
</dbReference>
<protein>
    <submittedName>
        <fullName evidence="8">Uncharacterized protein</fullName>
    </submittedName>
</protein>
<feature type="transmembrane region" description="Helical" evidence="5">
    <location>
        <begin position="126"/>
        <end position="144"/>
    </location>
</feature>
<feature type="domain" description="Neurotransmitter-gated ion-channel transmembrane" evidence="7">
    <location>
        <begin position="97"/>
        <end position="382"/>
    </location>
</feature>
<dbReference type="SUPFAM" id="SSF90112">
    <property type="entry name" value="Neurotransmitter-gated ion-channel transmembrane pore"/>
    <property type="match status" value="1"/>
</dbReference>
<dbReference type="InterPro" id="IPR006029">
    <property type="entry name" value="Neurotrans-gated_channel_TM"/>
</dbReference>
<dbReference type="GO" id="GO:0005230">
    <property type="term" value="F:extracellular ligand-gated monoatomic ion channel activity"/>
    <property type="evidence" value="ECO:0007669"/>
    <property type="project" value="InterPro"/>
</dbReference>
<evidence type="ECO:0000256" key="3">
    <source>
        <dbReference type="ARBA" id="ARBA00022989"/>
    </source>
</evidence>
<dbReference type="InterPro" id="IPR006201">
    <property type="entry name" value="Neur_channel"/>
</dbReference>
<evidence type="ECO:0000256" key="2">
    <source>
        <dbReference type="ARBA" id="ARBA00022692"/>
    </source>
</evidence>
<evidence type="ECO:0000256" key="1">
    <source>
        <dbReference type="ARBA" id="ARBA00004141"/>
    </source>
</evidence>